<dbReference type="PANTHER" id="PTHR44169:SF14">
    <property type="entry name" value="PROTEIN DLTE"/>
    <property type="match status" value="1"/>
</dbReference>
<dbReference type="PANTHER" id="PTHR44169">
    <property type="entry name" value="NADPH-DEPENDENT 1-ACYLDIHYDROXYACETONE PHOSPHATE REDUCTASE"/>
    <property type="match status" value="1"/>
</dbReference>
<proteinExistence type="inferred from homology"/>
<comment type="caution">
    <text evidence="3">The sequence shown here is derived from an EMBL/GenBank/DDBJ whole genome shotgun (WGS) entry which is preliminary data.</text>
</comment>
<name>A0A439D8I4_9PEZI</name>
<dbReference type="GO" id="GO:0005811">
    <property type="term" value="C:lipid droplet"/>
    <property type="evidence" value="ECO:0007669"/>
    <property type="project" value="TreeGrafter"/>
</dbReference>
<dbReference type="STRING" id="363999.A0A439D8I4"/>
<dbReference type="GO" id="GO:0004806">
    <property type="term" value="F:triacylglycerol lipase activity"/>
    <property type="evidence" value="ECO:0007669"/>
    <property type="project" value="TreeGrafter"/>
</dbReference>
<dbReference type="Proteomes" id="UP000286045">
    <property type="component" value="Unassembled WGS sequence"/>
</dbReference>
<accession>A0A439D8I4</accession>
<keyword evidence="2" id="KW-0560">Oxidoreductase</keyword>
<dbReference type="AlphaFoldDB" id="A0A439D8I4"/>
<evidence type="ECO:0000256" key="2">
    <source>
        <dbReference type="ARBA" id="ARBA00023002"/>
    </source>
</evidence>
<evidence type="ECO:0000313" key="4">
    <source>
        <dbReference type="Proteomes" id="UP000286045"/>
    </source>
</evidence>
<dbReference type="Gene3D" id="3.40.50.720">
    <property type="entry name" value="NAD(P)-binding Rossmann-like Domain"/>
    <property type="match status" value="1"/>
</dbReference>
<evidence type="ECO:0000313" key="3">
    <source>
        <dbReference type="EMBL" id="RWA10717.1"/>
    </source>
</evidence>
<organism evidence="3 4">
    <name type="scientific">Xylaria grammica</name>
    <dbReference type="NCBI Taxonomy" id="363999"/>
    <lineage>
        <taxon>Eukaryota</taxon>
        <taxon>Fungi</taxon>
        <taxon>Dikarya</taxon>
        <taxon>Ascomycota</taxon>
        <taxon>Pezizomycotina</taxon>
        <taxon>Sordariomycetes</taxon>
        <taxon>Xylariomycetidae</taxon>
        <taxon>Xylariales</taxon>
        <taxon>Xylariaceae</taxon>
        <taxon>Xylaria</taxon>
    </lineage>
</organism>
<dbReference type="GO" id="GO:0019433">
    <property type="term" value="P:triglyceride catabolic process"/>
    <property type="evidence" value="ECO:0007669"/>
    <property type="project" value="TreeGrafter"/>
</dbReference>
<dbReference type="GO" id="GO:0000140">
    <property type="term" value="F:acylglycerone-phosphate reductase (NADP+) activity"/>
    <property type="evidence" value="ECO:0007669"/>
    <property type="project" value="TreeGrafter"/>
</dbReference>
<reference evidence="3 4" key="1">
    <citation type="submission" date="2018-12" db="EMBL/GenBank/DDBJ databases">
        <title>Draft genome sequence of Xylaria grammica IHI A82.</title>
        <authorList>
            <person name="Buettner E."/>
            <person name="Kellner H."/>
        </authorList>
    </citation>
    <scope>NUCLEOTIDE SEQUENCE [LARGE SCALE GENOMIC DNA]</scope>
    <source>
        <strain evidence="3 4">IHI A82</strain>
    </source>
</reference>
<dbReference type="Pfam" id="PF00106">
    <property type="entry name" value="adh_short"/>
    <property type="match status" value="1"/>
</dbReference>
<dbReference type="GO" id="GO:0005783">
    <property type="term" value="C:endoplasmic reticulum"/>
    <property type="evidence" value="ECO:0007669"/>
    <property type="project" value="TreeGrafter"/>
</dbReference>
<evidence type="ECO:0000256" key="1">
    <source>
        <dbReference type="ARBA" id="ARBA00006484"/>
    </source>
</evidence>
<dbReference type="GO" id="GO:0006654">
    <property type="term" value="P:phosphatidic acid biosynthetic process"/>
    <property type="evidence" value="ECO:0007669"/>
    <property type="project" value="TreeGrafter"/>
</dbReference>
<dbReference type="InterPro" id="IPR002347">
    <property type="entry name" value="SDR_fam"/>
</dbReference>
<dbReference type="EMBL" id="RYZI01000104">
    <property type="protein sequence ID" value="RWA10717.1"/>
    <property type="molecule type" value="Genomic_DNA"/>
</dbReference>
<keyword evidence="4" id="KW-1185">Reference proteome</keyword>
<gene>
    <name evidence="3" type="ORF">EKO27_g4378</name>
</gene>
<dbReference type="SUPFAM" id="SSF51735">
    <property type="entry name" value="NAD(P)-binding Rossmann-fold domains"/>
    <property type="match status" value="1"/>
</dbReference>
<comment type="similarity">
    <text evidence="1">Belongs to the short-chain dehydrogenases/reductases (SDR) family.</text>
</comment>
<dbReference type="InterPro" id="IPR036291">
    <property type="entry name" value="NAD(P)-bd_dom_sf"/>
</dbReference>
<protein>
    <submittedName>
        <fullName evidence="3">Uncharacterized protein</fullName>
    </submittedName>
</protein>
<sequence length="171" mass="18594">MAPEEFLEKADQEIYINTHGPMHLALHFLSHLRAKPHAVIINVSSVLGFAPFALTNPVYDATKAWLHFWGINLRVPLEVKVVEIVPPTVATDLHREREDPDDNKKSSNPSTLSVDEFIAEISKPLENGDETIGAGMGVSLVHQWDVFMGGASSGNLHLGAATTIGVVDHGT</sequence>